<comment type="similarity">
    <text evidence="5 7">Belongs to the DEAD box helicase family.</text>
</comment>
<dbReference type="InterPro" id="IPR044742">
    <property type="entry name" value="DEAD/DEAH_RhlB"/>
</dbReference>
<reference evidence="12 13" key="1">
    <citation type="journal article" date="2016" name="Nat. Commun.">
        <title>Thousands of microbial genomes shed light on interconnected biogeochemical processes in an aquifer system.</title>
        <authorList>
            <person name="Anantharaman K."/>
            <person name="Brown C.T."/>
            <person name="Hug L.A."/>
            <person name="Sharon I."/>
            <person name="Castelle C.J."/>
            <person name="Probst A.J."/>
            <person name="Thomas B.C."/>
            <person name="Singh A."/>
            <person name="Wilkins M.J."/>
            <person name="Karaoz U."/>
            <person name="Brodie E.L."/>
            <person name="Williams K.H."/>
            <person name="Hubbard S.S."/>
            <person name="Banfield J.F."/>
        </authorList>
    </citation>
    <scope>NUCLEOTIDE SEQUENCE [LARGE SCALE GENOMIC DNA]</scope>
</reference>
<evidence type="ECO:0000313" key="13">
    <source>
        <dbReference type="Proteomes" id="UP000177287"/>
    </source>
</evidence>
<evidence type="ECO:0000259" key="11">
    <source>
        <dbReference type="PROSITE" id="PS51195"/>
    </source>
</evidence>
<dbReference type="InterPro" id="IPR001650">
    <property type="entry name" value="Helicase_C-like"/>
</dbReference>
<feature type="domain" description="Helicase ATP-binding" evidence="9">
    <location>
        <begin position="43"/>
        <end position="211"/>
    </location>
</feature>
<dbReference type="PROSITE" id="PS51195">
    <property type="entry name" value="Q_MOTIF"/>
    <property type="match status" value="1"/>
</dbReference>
<feature type="short sequence motif" description="Q motif" evidence="6">
    <location>
        <begin position="12"/>
        <end position="40"/>
    </location>
</feature>
<evidence type="ECO:0000256" key="8">
    <source>
        <dbReference type="SAM" id="MobiDB-lite"/>
    </source>
</evidence>
<dbReference type="AlphaFoldDB" id="A0A1G2RHG8"/>
<keyword evidence="1 7" id="KW-0547">Nucleotide-binding</keyword>
<dbReference type="InterPro" id="IPR027417">
    <property type="entry name" value="P-loop_NTPase"/>
</dbReference>
<dbReference type="SUPFAM" id="SSF52540">
    <property type="entry name" value="P-loop containing nucleoside triphosphate hydrolases"/>
    <property type="match status" value="1"/>
</dbReference>
<dbReference type="Pfam" id="PF00270">
    <property type="entry name" value="DEAD"/>
    <property type="match status" value="1"/>
</dbReference>
<dbReference type="GO" id="GO:0016787">
    <property type="term" value="F:hydrolase activity"/>
    <property type="evidence" value="ECO:0007669"/>
    <property type="project" value="UniProtKB-KW"/>
</dbReference>
<keyword evidence="4 7" id="KW-0067">ATP-binding</keyword>
<dbReference type="SMART" id="SM00487">
    <property type="entry name" value="DEXDc"/>
    <property type="match status" value="1"/>
</dbReference>
<evidence type="ECO:0000259" key="10">
    <source>
        <dbReference type="PROSITE" id="PS51194"/>
    </source>
</evidence>
<organism evidence="12 13">
    <name type="scientific">Candidatus Wildermuthbacteria bacterium RIFCSPLOWO2_01_FULL_47_18</name>
    <dbReference type="NCBI Taxonomy" id="1802460"/>
    <lineage>
        <taxon>Bacteria</taxon>
        <taxon>Candidatus Wildermuthiibacteriota</taxon>
    </lineage>
</organism>
<dbReference type="InterPro" id="IPR014001">
    <property type="entry name" value="Helicase_ATP-bd"/>
</dbReference>
<evidence type="ECO:0000256" key="7">
    <source>
        <dbReference type="RuleBase" id="RU000492"/>
    </source>
</evidence>
<evidence type="ECO:0000259" key="9">
    <source>
        <dbReference type="PROSITE" id="PS51192"/>
    </source>
</evidence>
<evidence type="ECO:0000256" key="3">
    <source>
        <dbReference type="ARBA" id="ARBA00022806"/>
    </source>
</evidence>
<evidence type="ECO:0000256" key="1">
    <source>
        <dbReference type="ARBA" id="ARBA00022741"/>
    </source>
</evidence>
<dbReference type="GO" id="GO:0005524">
    <property type="term" value="F:ATP binding"/>
    <property type="evidence" value="ECO:0007669"/>
    <property type="project" value="UniProtKB-KW"/>
</dbReference>
<dbReference type="InterPro" id="IPR050079">
    <property type="entry name" value="DEAD_box_RNA_helicase"/>
</dbReference>
<feature type="domain" description="DEAD-box RNA helicase Q" evidence="11">
    <location>
        <begin position="12"/>
        <end position="40"/>
    </location>
</feature>
<dbReference type="InterPro" id="IPR014014">
    <property type="entry name" value="RNA_helicase_DEAD_Q_motif"/>
</dbReference>
<feature type="compositionally biased region" description="Low complexity" evidence="8">
    <location>
        <begin position="395"/>
        <end position="407"/>
    </location>
</feature>
<evidence type="ECO:0000313" key="12">
    <source>
        <dbReference type="EMBL" id="OHA72276.1"/>
    </source>
</evidence>
<dbReference type="CDD" id="cd18787">
    <property type="entry name" value="SF2_C_DEAD"/>
    <property type="match status" value="1"/>
</dbReference>
<dbReference type="PROSITE" id="PS51192">
    <property type="entry name" value="HELICASE_ATP_BIND_1"/>
    <property type="match status" value="1"/>
</dbReference>
<dbReference type="GO" id="GO:0003676">
    <property type="term" value="F:nucleic acid binding"/>
    <property type="evidence" value="ECO:0007669"/>
    <property type="project" value="InterPro"/>
</dbReference>
<dbReference type="PANTHER" id="PTHR47959">
    <property type="entry name" value="ATP-DEPENDENT RNA HELICASE RHLE-RELATED"/>
    <property type="match status" value="1"/>
</dbReference>
<feature type="region of interest" description="Disordered" evidence="8">
    <location>
        <begin position="373"/>
        <end position="407"/>
    </location>
</feature>
<dbReference type="EMBL" id="MHUF01000022">
    <property type="protein sequence ID" value="OHA72276.1"/>
    <property type="molecule type" value="Genomic_DNA"/>
</dbReference>
<accession>A0A1G2RHG8</accession>
<dbReference type="PANTHER" id="PTHR47959:SF13">
    <property type="entry name" value="ATP-DEPENDENT RNA HELICASE RHLE"/>
    <property type="match status" value="1"/>
</dbReference>
<keyword evidence="2 7" id="KW-0378">Hydrolase</keyword>
<dbReference type="InterPro" id="IPR000629">
    <property type="entry name" value="RNA-helicase_DEAD-box_CS"/>
</dbReference>
<evidence type="ECO:0000256" key="6">
    <source>
        <dbReference type="PROSITE-ProRule" id="PRU00552"/>
    </source>
</evidence>
<sequence length="407" mass="45149">MAAQQESPAFSGTFSDLGIAPRILETLNRLGYRHPTPIQEKAIPTGIEGKDMMGIAQTGTGKTLAFGIPMLQRLASMSGMGLVVLPTRELALQVEEMLKKIGPGLGMRTAVLIGGTGMGPQISALRNKPSIIIATPGRLIDHLEHRSVRLDMVKILVLDEADRMLDMGFAPQLNKILSAIPRERQTMLFSATMPSEITKIATRFMRLPLRIEVAPAGTTVARVTQEIFIVGRHDKERLLEKLLGEYRGTTLVFTRTKWGAKKLMRAVKSMGHSTAELHGNRSLGQRKEALDGFKTGRYRVLVATDIASRGIDVVGINLVVNYDLPMDAGDYVHRIGRTARAGAGGHAISFATPEERRDLRDIERLINKTLPISKLPENLPPQRSRLQSEREPMRNFRGNNRFNQRRR</sequence>
<dbReference type="PROSITE" id="PS51194">
    <property type="entry name" value="HELICASE_CTER"/>
    <property type="match status" value="1"/>
</dbReference>
<evidence type="ECO:0000256" key="2">
    <source>
        <dbReference type="ARBA" id="ARBA00022801"/>
    </source>
</evidence>
<dbReference type="Gene3D" id="3.40.50.300">
    <property type="entry name" value="P-loop containing nucleotide triphosphate hydrolases"/>
    <property type="match status" value="2"/>
</dbReference>
<proteinExistence type="inferred from homology"/>
<evidence type="ECO:0000256" key="4">
    <source>
        <dbReference type="ARBA" id="ARBA00022840"/>
    </source>
</evidence>
<evidence type="ECO:0000256" key="5">
    <source>
        <dbReference type="ARBA" id="ARBA00038437"/>
    </source>
</evidence>
<dbReference type="GO" id="GO:0003724">
    <property type="term" value="F:RNA helicase activity"/>
    <property type="evidence" value="ECO:0007669"/>
    <property type="project" value="InterPro"/>
</dbReference>
<dbReference type="PROSITE" id="PS00039">
    <property type="entry name" value="DEAD_ATP_HELICASE"/>
    <property type="match status" value="1"/>
</dbReference>
<protein>
    <recommendedName>
        <fullName evidence="14">DEAD/DEAH box helicase</fullName>
    </recommendedName>
</protein>
<dbReference type="Pfam" id="PF00271">
    <property type="entry name" value="Helicase_C"/>
    <property type="match status" value="1"/>
</dbReference>
<name>A0A1G2RHG8_9BACT</name>
<gene>
    <name evidence="12" type="ORF">A3A27_00535</name>
</gene>
<comment type="caution">
    <text evidence="12">The sequence shown here is derived from an EMBL/GenBank/DDBJ whole genome shotgun (WGS) entry which is preliminary data.</text>
</comment>
<feature type="domain" description="Helicase C-terminal" evidence="10">
    <location>
        <begin position="234"/>
        <end position="387"/>
    </location>
</feature>
<keyword evidence="3 7" id="KW-0347">Helicase</keyword>
<dbReference type="InterPro" id="IPR011545">
    <property type="entry name" value="DEAD/DEAH_box_helicase_dom"/>
</dbReference>
<dbReference type="CDD" id="cd00268">
    <property type="entry name" value="DEADc"/>
    <property type="match status" value="1"/>
</dbReference>
<evidence type="ECO:0008006" key="14">
    <source>
        <dbReference type="Google" id="ProtNLM"/>
    </source>
</evidence>
<dbReference type="GO" id="GO:0005829">
    <property type="term" value="C:cytosol"/>
    <property type="evidence" value="ECO:0007669"/>
    <property type="project" value="TreeGrafter"/>
</dbReference>
<dbReference type="SMART" id="SM00490">
    <property type="entry name" value="HELICc"/>
    <property type="match status" value="1"/>
</dbReference>
<dbReference type="Proteomes" id="UP000177287">
    <property type="component" value="Unassembled WGS sequence"/>
</dbReference>